<dbReference type="Proteomes" id="UP000054423">
    <property type="component" value="Unassembled WGS sequence"/>
</dbReference>
<sequence length="47" mass="5412">MEYCNRGQSSGRQAANFEMLVFLRANRELWDFTSVLGFHEAADQDAE</sequence>
<organism evidence="1">
    <name type="scientific">Phytophthora nicotianae</name>
    <name type="common">Potato buckeye rot agent</name>
    <name type="synonym">Phytophthora parasitica</name>
    <dbReference type="NCBI Taxonomy" id="4792"/>
    <lineage>
        <taxon>Eukaryota</taxon>
        <taxon>Sar</taxon>
        <taxon>Stramenopiles</taxon>
        <taxon>Oomycota</taxon>
        <taxon>Peronosporomycetes</taxon>
        <taxon>Peronosporales</taxon>
        <taxon>Peronosporaceae</taxon>
        <taxon>Phytophthora</taxon>
    </lineage>
</organism>
<name>W2K4R7_PHYNI</name>
<protein>
    <submittedName>
        <fullName evidence="1">Uncharacterized protein</fullName>
    </submittedName>
</protein>
<dbReference type="AlphaFoldDB" id="W2K4R7"/>
<dbReference type="EMBL" id="KI682856">
    <property type="protein sequence ID" value="ETL80102.1"/>
    <property type="molecule type" value="Genomic_DNA"/>
</dbReference>
<reference evidence="1" key="1">
    <citation type="submission" date="2013-11" db="EMBL/GenBank/DDBJ databases">
        <title>The Genome Sequence of Phytophthora parasitica CHvinca01.</title>
        <authorList>
            <consortium name="The Broad Institute Genomics Platform"/>
            <person name="Russ C."/>
            <person name="Tyler B."/>
            <person name="Panabieres F."/>
            <person name="Shan W."/>
            <person name="Tripathy S."/>
            <person name="Grunwald N."/>
            <person name="Machado M."/>
            <person name="Johnson C.S."/>
            <person name="Arredondo F."/>
            <person name="Hong C."/>
            <person name="Coffey M."/>
            <person name="Young S.K."/>
            <person name="Zeng Q."/>
            <person name="Gargeya S."/>
            <person name="Fitzgerald M."/>
            <person name="Abouelleil A."/>
            <person name="Alvarado L."/>
            <person name="Chapman S.B."/>
            <person name="Gainer-Dewar J."/>
            <person name="Goldberg J."/>
            <person name="Griggs A."/>
            <person name="Gujja S."/>
            <person name="Hansen M."/>
            <person name="Howarth C."/>
            <person name="Imamovic A."/>
            <person name="Ireland A."/>
            <person name="Larimer J."/>
            <person name="McCowan C."/>
            <person name="Murphy C."/>
            <person name="Pearson M."/>
            <person name="Poon T.W."/>
            <person name="Priest M."/>
            <person name="Roberts A."/>
            <person name="Saif S."/>
            <person name="Shea T."/>
            <person name="Sykes S."/>
            <person name="Wortman J."/>
            <person name="Nusbaum C."/>
            <person name="Birren B."/>
        </authorList>
    </citation>
    <scope>NUCLEOTIDE SEQUENCE [LARGE SCALE GENOMIC DNA]</scope>
    <source>
        <strain evidence="1">CHvinca01</strain>
    </source>
</reference>
<dbReference type="OrthoDB" id="105229at2759"/>
<proteinExistence type="predicted"/>
<gene>
    <name evidence="1" type="ORF">L917_19374</name>
</gene>
<accession>W2K4R7</accession>
<evidence type="ECO:0000313" key="1">
    <source>
        <dbReference type="EMBL" id="ETL80102.1"/>
    </source>
</evidence>